<feature type="transmembrane region" description="Helical" evidence="8">
    <location>
        <begin position="29"/>
        <end position="49"/>
    </location>
</feature>
<evidence type="ECO:0000259" key="9">
    <source>
        <dbReference type="Pfam" id="PF01618"/>
    </source>
</evidence>
<evidence type="ECO:0000256" key="4">
    <source>
        <dbReference type="ARBA" id="ARBA00022779"/>
    </source>
</evidence>
<comment type="subcellular location">
    <subcellularLocation>
        <location evidence="1">Cell membrane</location>
        <topology evidence="1">Multi-pass membrane protein</topology>
    </subcellularLocation>
    <subcellularLocation>
        <location evidence="7">Membrane</location>
        <topology evidence="7">Multi-pass membrane protein</topology>
    </subcellularLocation>
</comment>
<dbReference type="InterPro" id="IPR047055">
    <property type="entry name" value="MotA-like"/>
</dbReference>
<keyword evidence="3 8" id="KW-0812">Transmembrane</keyword>
<feature type="domain" description="Motility protein A N-terminal" evidence="10">
    <location>
        <begin position="6"/>
        <end position="73"/>
    </location>
</feature>
<dbReference type="EMBL" id="JABXYJ010000005">
    <property type="protein sequence ID" value="NVO78133.1"/>
    <property type="molecule type" value="Genomic_DNA"/>
</dbReference>
<dbReference type="AlphaFoldDB" id="A0A850QL57"/>
<protein>
    <submittedName>
        <fullName evidence="11">Flagellar motor protein</fullName>
    </submittedName>
</protein>
<keyword evidence="7" id="KW-0813">Transport</keyword>
<keyword evidence="11" id="KW-0966">Cell projection</keyword>
<comment type="similarity">
    <text evidence="7">Belongs to the exbB/tolQ family.</text>
</comment>
<dbReference type="PANTHER" id="PTHR30433:SF3">
    <property type="entry name" value="MOTILITY PROTEIN A"/>
    <property type="match status" value="1"/>
</dbReference>
<keyword evidence="6 8" id="KW-0472">Membrane</keyword>
<dbReference type="RefSeq" id="WP_176803666.1">
    <property type="nucleotide sequence ID" value="NZ_JABXYJ010000005.1"/>
</dbReference>
<keyword evidence="4" id="KW-0283">Flagellar rotation</keyword>
<evidence type="ECO:0000256" key="8">
    <source>
        <dbReference type="SAM" id="Phobius"/>
    </source>
</evidence>
<keyword evidence="11" id="KW-0969">Cilium</keyword>
<dbReference type="NCBIfam" id="NF006583">
    <property type="entry name" value="PRK09109.1"/>
    <property type="match status" value="1"/>
</dbReference>
<feature type="domain" description="MotA/TolQ/ExbB proton channel" evidence="9">
    <location>
        <begin position="104"/>
        <end position="220"/>
    </location>
</feature>
<gene>
    <name evidence="11" type="ORF">HV832_09840</name>
</gene>
<dbReference type="GO" id="GO:0006935">
    <property type="term" value="P:chemotaxis"/>
    <property type="evidence" value="ECO:0007669"/>
    <property type="project" value="InterPro"/>
</dbReference>
<dbReference type="GO" id="GO:0005886">
    <property type="term" value="C:plasma membrane"/>
    <property type="evidence" value="ECO:0007669"/>
    <property type="project" value="UniProtKB-SubCell"/>
</dbReference>
<dbReference type="Proteomes" id="UP000588051">
    <property type="component" value="Unassembled WGS sequence"/>
</dbReference>
<evidence type="ECO:0000259" key="10">
    <source>
        <dbReference type="Pfam" id="PF20560"/>
    </source>
</evidence>
<dbReference type="Pfam" id="PF20560">
    <property type="entry name" value="MotA_N"/>
    <property type="match status" value="1"/>
</dbReference>
<keyword evidence="11" id="KW-0282">Flagellum</keyword>
<evidence type="ECO:0000256" key="7">
    <source>
        <dbReference type="RuleBase" id="RU004057"/>
    </source>
</evidence>
<organism evidence="11 12">
    <name type="scientific">Undibacterium oligocarboniphilum</name>
    <dbReference type="NCBI Taxonomy" id="666702"/>
    <lineage>
        <taxon>Bacteria</taxon>
        <taxon>Pseudomonadati</taxon>
        <taxon>Pseudomonadota</taxon>
        <taxon>Betaproteobacteria</taxon>
        <taxon>Burkholderiales</taxon>
        <taxon>Oxalobacteraceae</taxon>
        <taxon>Undibacterium</taxon>
    </lineage>
</organism>
<evidence type="ECO:0000256" key="1">
    <source>
        <dbReference type="ARBA" id="ARBA00004651"/>
    </source>
</evidence>
<evidence type="ECO:0000256" key="3">
    <source>
        <dbReference type="ARBA" id="ARBA00022692"/>
    </source>
</evidence>
<dbReference type="PANTHER" id="PTHR30433">
    <property type="entry name" value="CHEMOTAXIS PROTEIN MOTA"/>
    <property type="match status" value="1"/>
</dbReference>
<keyword evidence="2" id="KW-1003">Cell membrane</keyword>
<evidence type="ECO:0000313" key="12">
    <source>
        <dbReference type="Proteomes" id="UP000588051"/>
    </source>
</evidence>
<dbReference type="InterPro" id="IPR046786">
    <property type="entry name" value="MotA_N"/>
</dbReference>
<dbReference type="Pfam" id="PF01618">
    <property type="entry name" value="MotA_ExbB"/>
    <property type="match status" value="1"/>
</dbReference>
<dbReference type="GO" id="GO:0015031">
    <property type="term" value="P:protein transport"/>
    <property type="evidence" value="ECO:0007669"/>
    <property type="project" value="UniProtKB-KW"/>
</dbReference>
<keyword evidence="7" id="KW-0653">Protein transport</keyword>
<feature type="transmembrane region" description="Helical" evidence="8">
    <location>
        <begin position="149"/>
        <end position="169"/>
    </location>
</feature>
<accession>A0A850QL57</accession>
<name>A0A850QL57_9BURK</name>
<proteinExistence type="inferred from homology"/>
<dbReference type="GO" id="GO:0071978">
    <property type="term" value="P:bacterial-type flagellum-dependent swarming motility"/>
    <property type="evidence" value="ECO:0007669"/>
    <property type="project" value="InterPro"/>
</dbReference>
<reference evidence="11 12" key="1">
    <citation type="submission" date="2020-06" db="EMBL/GenBank/DDBJ databases">
        <authorList>
            <person name="Qiu C."/>
            <person name="Liu Z."/>
        </authorList>
    </citation>
    <scope>NUCLEOTIDE SEQUENCE [LARGE SCALE GENOMIC DNA]</scope>
    <source>
        <strain evidence="11 12">EM 1</strain>
    </source>
</reference>
<evidence type="ECO:0000256" key="6">
    <source>
        <dbReference type="ARBA" id="ARBA00023136"/>
    </source>
</evidence>
<evidence type="ECO:0000313" key="11">
    <source>
        <dbReference type="EMBL" id="NVO78133.1"/>
    </source>
</evidence>
<comment type="caution">
    <text evidence="11">The sequence shown here is derived from an EMBL/GenBank/DDBJ whole genome shotgun (WGS) entry which is preliminary data.</text>
</comment>
<keyword evidence="5 8" id="KW-1133">Transmembrane helix</keyword>
<feature type="transmembrane region" description="Helical" evidence="8">
    <location>
        <begin position="181"/>
        <end position="203"/>
    </location>
</feature>
<keyword evidence="12" id="KW-1185">Reference proteome</keyword>
<evidence type="ECO:0000256" key="5">
    <source>
        <dbReference type="ARBA" id="ARBA00022989"/>
    </source>
</evidence>
<evidence type="ECO:0000256" key="2">
    <source>
        <dbReference type="ARBA" id="ARBA00022475"/>
    </source>
</evidence>
<dbReference type="InterPro" id="IPR002898">
    <property type="entry name" value="MotA_ExbB_proton_chnl"/>
</dbReference>
<sequence length="250" mass="27127">MDWASIIGFILVVVGISVGQVMEGGQLSSLVQPTAFVIVVIGTLGAVLIQSRMSTFRRGVNMFQWIVSEPVDNSRKNIQDALVWSVVARREGFLSLEGYMTASTDPFIGKGLRLVIDGVDPGRLKDILDVDISLYEMEQRQAAKVWESAGGYSPTVGILGAVLGLIHVMENLTDPAKLGGGIAVAFVATIYGVGLANLLFLPVSNKLKEIIAREVTRREMLSDIFYSIAMGDSPRILEERVDHQRTTGSS</sequence>